<dbReference type="Pfam" id="PF00932">
    <property type="entry name" value="LTD"/>
    <property type="match status" value="1"/>
</dbReference>
<comment type="caution">
    <text evidence="3">The sequence shown here is derived from an EMBL/GenBank/DDBJ whole genome shotgun (WGS) entry which is preliminary data.</text>
</comment>
<dbReference type="AlphaFoldDB" id="A0A8J2XWM9"/>
<dbReference type="Gene3D" id="2.60.40.1260">
    <property type="entry name" value="Lamin Tail domain"/>
    <property type="match status" value="1"/>
</dbReference>
<dbReference type="Pfam" id="PF10042">
    <property type="entry name" value="DUF2278"/>
    <property type="match status" value="1"/>
</dbReference>
<dbReference type="InterPro" id="IPR036415">
    <property type="entry name" value="Lamin_tail_dom_sf"/>
</dbReference>
<accession>A0A8J2XWM9</accession>
<dbReference type="RefSeq" id="WP_188938047.1">
    <property type="nucleotide sequence ID" value="NZ_BMJC01000008.1"/>
</dbReference>
<name>A0A8J2XWM9_9BACT</name>
<sequence length="344" mass="37105">MPIKDYGVVQGRVFDRVLATKRNEHYHILVNRGDNPQRVAINTLSNEAPSQVLFYADLDFQHPITDAILQATLPSGYTALPSKPGGLALDFIRMNLFPIAQLKPLPPTSAGNSNDLNDQLDLTVQQALSDPDAVLYAFGQHWADTSGADKVFPEIAPSTGIHDIHMNQGNPKSSSFFKDNGVYQDGGLIFHFPSRNRWAAIFTAFQSESFHTDDQTGDPLVASSPVGAGSAQQPENLTPVRIAAALVNPAGGDPGKEYVLLLNKSSKPVDLSGWKIADAHKNKDTIGSQTMQAGDTLKVHLSGHGAQLSNKGGIITLLNAQGLKVDGVTYTRKDVEKEGELVNF</sequence>
<feature type="region of interest" description="Disordered" evidence="1">
    <location>
        <begin position="213"/>
        <end position="233"/>
    </location>
</feature>
<evidence type="ECO:0000313" key="3">
    <source>
        <dbReference type="EMBL" id="GGB24983.1"/>
    </source>
</evidence>
<proteinExistence type="predicted"/>
<protein>
    <recommendedName>
        <fullName evidence="2">LTD domain-containing protein</fullName>
    </recommendedName>
</protein>
<dbReference type="PROSITE" id="PS51841">
    <property type="entry name" value="LTD"/>
    <property type="match status" value="1"/>
</dbReference>
<reference evidence="3" key="2">
    <citation type="submission" date="2020-09" db="EMBL/GenBank/DDBJ databases">
        <authorList>
            <person name="Sun Q."/>
            <person name="Zhou Y."/>
        </authorList>
    </citation>
    <scope>NUCLEOTIDE SEQUENCE</scope>
    <source>
        <strain evidence="3">CGMCC 1.15448</strain>
    </source>
</reference>
<dbReference type="SUPFAM" id="SSF74853">
    <property type="entry name" value="Lamin A/C globular tail domain"/>
    <property type="match status" value="1"/>
</dbReference>
<feature type="domain" description="LTD" evidence="2">
    <location>
        <begin position="228"/>
        <end position="332"/>
    </location>
</feature>
<dbReference type="Proteomes" id="UP000607559">
    <property type="component" value="Unassembled WGS sequence"/>
</dbReference>
<evidence type="ECO:0000313" key="4">
    <source>
        <dbReference type="Proteomes" id="UP000607559"/>
    </source>
</evidence>
<dbReference type="InterPro" id="IPR019268">
    <property type="entry name" value="DUF2278"/>
</dbReference>
<dbReference type="InterPro" id="IPR001322">
    <property type="entry name" value="Lamin_tail_dom"/>
</dbReference>
<evidence type="ECO:0000256" key="1">
    <source>
        <dbReference type="SAM" id="MobiDB-lite"/>
    </source>
</evidence>
<keyword evidence="4" id="KW-1185">Reference proteome</keyword>
<evidence type="ECO:0000259" key="2">
    <source>
        <dbReference type="PROSITE" id="PS51841"/>
    </source>
</evidence>
<dbReference type="EMBL" id="BMJC01000008">
    <property type="protein sequence ID" value="GGB24983.1"/>
    <property type="molecule type" value="Genomic_DNA"/>
</dbReference>
<reference evidence="3" key="1">
    <citation type="journal article" date="2014" name="Int. J. Syst. Evol. Microbiol.">
        <title>Complete genome sequence of Corynebacterium casei LMG S-19264T (=DSM 44701T), isolated from a smear-ripened cheese.</title>
        <authorList>
            <consortium name="US DOE Joint Genome Institute (JGI-PGF)"/>
            <person name="Walter F."/>
            <person name="Albersmeier A."/>
            <person name="Kalinowski J."/>
            <person name="Ruckert C."/>
        </authorList>
    </citation>
    <scope>NUCLEOTIDE SEQUENCE</scope>
    <source>
        <strain evidence="3">CGMCC 1.15448</strain>
    </source>
</reference>
<organism evidence="3 4">
    <name type="scientific">Puia dinghuensis</name>
    <dbReference type="NCBI Taxonomy" id="1792502"/>
    <lineage>
        <taxon>Bacteria</taxon>
        <taxon>Pseudomonadati</taxon>
        <taxon>Bacteroidota</taxon>
        <taxon>Chitinophagia</taxon>
        <taxon>Chitinophagales</taxon>
        <taxon>Chitinophagaceae</taxon>
        <taxon>Puia</taxon>
    </lineage>
</organism>
<gene>
    <name evidence="3" type="ORF">GCM10011511_56160</name>
</gene>